<dbReference type="EMBL" id="VXIS01000079">
    <property type="protein sequence ID" value="KAA8907457.1"/>
    <property type="molecule type" value="Genomic_DNA"/>
</dbReference>
<organism evidence="1 2">
    <name type="scientific">Sphaerosporella brunnea</name>
    <dbReference type="NCBI Taxonomy" id="1250544"/>
    <lineage>
        <taxon>Eukaryota</taxon>
        <taxon>Fungi</taxon>
        <taxon>Dikarya</taxon>
        <taxon>Ascomycota</taxon>
        <taxon>Pezizomycotina</taxon>
        <taxon>Pezizomycetes</taxon>
        <taxon>Pezizales</taxon>
        <taxon>Pyronemataceae</taxon>
        <taxon>Sphaerosporella</taxon>
    </lineage>
</organism>
<evidence type="ECO:0000313" key="2">
    <source>
        <dbReference type="Proteomes" id="UP000326924"/>
    </source>
</evidence>
<comment type="caution">
    <text evidence="1">The sequence shown here is derived from an EMBL/GenBank/DDBJ whole genome shotgun (WGS) entry which is preliminary data.</text>
</comment>
<dbReference type="InParanoid" id="A0A5J5EXW9"/>
<accession>A0A5J5EXW9</accession>
<name>A0A5J5EXW9_9PEZI</name>
<gene>
    <name evidence="1" type="ORF">FN846DRAFT_697547</name>
</gene>
<dbReference type="AlphaFoldDB" id="A0A5J5EXW9"/>
<sequence>MCLRLRMVSGLLVIGRGAGSGSFDWFLTAHDSPHPWLWEHDGVYSAIPADCAAAIARHQDGQNIIEMDMRSRVADCGSLVH</sequence>
<evidence type="ECO:0000313" key="1">
    <source>
        <dbReference type="EMBL" id="KAA8907457.1"/>
    </source>
</evidence>
<proteinExistence type="predicted"/>
<keyword evidence="2" id="KW-1185">Reference proteome</keyword>
<dbReference type="Proteomes" id="UP000326924">
    <property type="component" value="Unassembled WGS sequence"/>
</dbReference>
<protein>
    <submittedName>
        <fullName evidence="1">Uncharacterized protein</fullName>
    </submittedName>
</protein>
<reference evidence="1 2" key="1">
    <citation type="submission" date="2019-09" db="EMBL/GenBank/DDBJ databases">
        <title>Draft genome of the ectomycorrhizal ascomycete Sphaerosporella brunnea.</title>
        <authorList>
            <consortium name="DOE Joint Genome Institute"/>
            <person name="Benucci G.M."/>
            <person name="Marozzi G."/>
            <person name="Antonielli L."/>
            <person name="Sanchez S."/>
            <person name="Marco P."/>
            <person name="Wang X."/>
            <person name="Falini L.B."/>
            <person name="Barry K."/>
            <person name="Haridas S."/>
            <person name="Lipzen A."/>
            <person name="Labutti K."/>
            <person name="Grigoriev I.V."/>
            <person name="Murat C."/>
            <person name="Martin F."/>
            <person name="Albertini E."/>
            <person name="Donnini D."/>
            <person name="Bonito G."/>
        </authorList>
    </citation>
    <scope>NUCLEOTIDE SEQUENCE [LARGE SCALE GENOMIC DNA]</scope>
    <source>
        <strain evidence="1 2">Sb_GMNB300</strain>
    </source>
</reference>